<dbReference type="EMBL" id="KB007868">
    <property type="protein sequence ID" value="ELR22969.1"/>
    <property type="molecule type" value="Genomic_DNA"/>
</dbReference>
<dbReference type="KEGG" id="acan:ACA1_036630"/>
<dbReference type="Proteomes" id="UP000011083">
    <property type="component" value="Unassembled WGS sequence"/>
</dbReference>
<proteinExistence type="predicted"/>
<protein>
    <submittedName>
        <fullName evidence="1">Uncharacterized protein</fullName>
    </submittedName>
</protein>
<evidence type="ECO:0000313" key="2">
    <source>
        <dbReference type="Proteomes" id="UP000011083"/>
    </source>
</evidence>
<sequence>MNEEEDPPLHRLHRLLLHSSESEEWIAEFIKARGLAGLFDVHENLFWRLYYNDSKGGKRVEERTTDDAETFLACTACFLPIFSSQAGINAVAKGNRSEVQEQVEQLMLSLASKEQEAREKALWAVIKIVGTISPTDQRSRARLTEMAHTLWDGLGSLQILLEEKNIYAPLVNLVREARGPRALALVGHVLALITLALDGLYPEIVSYEHIYSRNKLRNGFFSAGLTLAMEKQALQSQASADSDALAIYAAALKKWNYGKARDEKYSVALSRQKPKSAISSGDLNTLLRIGA</sequence>
<dbReference type="GeneID" id="14923937"/>
<dbReference type="InterPro" id="IPR016024">
    <property type="entry name" value="ARM-type_fold"/>
</dbReference>
<evidence type="ECO:0000313" key="1">
    <source>
        <dbReference type="EMBL" id="ELR22969.1"/>
    </source>
</evidence>
<accession>L8HBQ0</accession>
<dbReference type="SUPFAM" id="SSF48371">
    <property type="entry name" value="ARM repeat"/>
    <property type="match status" value="1"/>
</dbReference>
<keyword evidence="2" id="KW-1185">Reference proteome</keyword>
<dbReference type="InterPro" id="IPR011989">
    <property type="entry name" value="ARM-like"/>
</dbReference>
<reference evidence="1 2" key="1">
    <citation type="journal article" date="2013" name="Genome Biol.">
        <title>Genome of Acanthamoeba castellanii highlights extensive lateral gene transfer and early evolution of tyrosine kinase signaling.</title>
        <authorList>
            <person name="Clarke M."/>
            <person name="Lohan A.J."/>
            <person name="Liu B."/>
            <person name="Lagkouvardos I."/>
            <person name="Roy S."/>
            <person name="Zafar N."/>
            <person name="Bertelli C."/>
            <person name="Schilde C."/>
            <person name="Kianianmomeni A."/>
            <person name="Burglin T.R."/>
            <person name="Frech C."/>
            <person name="Turcotte B."/>
            <person name="Kopec K.O."/>
            <person name="Synnott J.M."/>
            <person name="Choo C."/>
            <person name="Paponov I."/>
            <person name="Finkler A."/>
            <person name="Soon Heng Tan C."/>
            <person name="Hutchins A.P."/>
            <person name="Weinmeier T."/>
            <person name="Rattei T."/>
            <person name="Chu J.S."/>
            <person name="Gimenez G."/>
            <person name="Irimia M."/>
            <person name="Rigden D.J."/>
            <person name="Fitzpatrick D.A."/>
            <person name="Lorenzo-Morales J."/>
            <person name="Bateman A."/>
            <person name="Chiu C.H."/>
            <person name="Tang P."/>
            <person name="Hegemann P."/>
            <person name="Fromm H."/>
            <person name="Raoult D."/>
            <person name="Greub G."/>
            <person name="Miranda-Saavedra D."/>
            <person name="Chen N."/>
            <person name="Nash P."/>
            <person name="Ginger M.L."/>
            <person name="Horn M."/>
            <person name="Schaap P."/>
            <person name="Caler L."/>
            <person name="Loftus B."/>
        </authorList>
    </citation>
    <scope>NUCLEOTIDE SEQUENCE [LARGE SCALE GENOMIC DNA]</scope>
    <source>
        <strain evidence="1 2">Neff</strain>
    </source>
</reference>
<organism evidence="1 2">
    <name type="scientific">Acanthamoeba castellanii (strain ATCC 30010 / Neff)</name>
    <dbReference type="NCBI Taxonomy" id="1257118"/>
    <lineage>
        <taxon>Eukaryota</taxon>
        <taxon>Amoebozoa</taxon>
        <taxon>Discosea</taxon>
        <taxon>Longamoebia</taxon>
        <taxon>Centramoebida</taxon>
        <taxon>Acanthamoebidae</taxon>
        <taxon>Acanthamoeba</taxon>
    </lineage>
</organism>
<dbReference type="VEuPathDB" id="AmoebaDB:ACA1_036630"/>
<dbReference type="Gene3D" id="1.25.10.10">
    <property type="entry name" value="Leucine-rich Repeat Variant"/>
    <property type="match status" value="1"/>
</dbReference>
<dbReference type="RefSeq" id="XP_004352108.1">
    <property type="nucleotide sequence ID" value="XM_004352056.1"/>
</dbReference>
<gene>
    <name evidence="1" type="ORF">ACA1_036630</name>
</gene>
<dbReference type="AlphaFoldDB" id="L8HBQ0"/>
<name>L8HBQ0_ACACF</name>